<evidence type="ECO:0000313" key="7">
    <source>
        <dbReference type="EMBL" id="RDY21525.1"/>
    </source>
</evidence>
<keyword evidence="5 6" id="KW-0472">Membrane</keyword>
<evidence type="ECO:0000256" key="6">
    <source>
        <dbReference type="SAM" id="Phobius"/>
    </source>
</evidence>
<evidence type="ECO:0000256" key="4">
    <source>
        <dbReference type="ARBA" id="ARBA00022989"/>
    </source>
</evidence>
<dbReference type="PANTHER" id="PTHR34857:SF2">
    <property type="entry name" value="SLL0384 PROTEIN"/>
    <property type="match status" value="1"/>
</dbReference>
<dbReference type="STRING" id="1871336.BBG48_02040"/>
<dbReference type="EMBL" id="MBEW02000006">
    <property type="protein sequence ID" value="RDY21525.1"/>
    <property type="molecule type" value="Genomic_DNA"/>
</dbReference>
<organism evidence="7 8">
    <name type="scientific">Criibacterium bergeronii</name>
    <dbReference type="NCBI Taxonomy" id="1871336"/>
    <lineage>
        <taxon>Bacteria</taxon>
        <taxon>Bacillati</taxon>
        <taxon>Bacillota</taxon>
        <taxon>Clostridia</taxon>
        <taxon>Peptostreptococcales</taxon>
        <taxon>Filifactoraceae</taxon>
        <taxon>Criibacterium</taxon>
    </lineage>
</organism>
<gene>
    <name evidence="7" type="ORF">BBG48_004010</name>
</gene>
<reference evidence="7 8" key="1">
    <citation type="journal article" date="2016" name="Genome Announc.">
        <title>Draft Genome Sequence of Criibacterium bergeronii gen. nov., sp. nov., Strain CCRI-22567T, Isolated from a Vaginal Sample from a Woman with Bacterial Vaginosis.</title>
        <authorList>
            <person name="Maheux A.F."/>
            <person name="Berube E."/>
            <person name="Boudreau D.K."/>
            <person name="Raymond F."/>
            <person name="Corbeil J."/>
            <person name="Roy P.H."/>
            <person name="Boissinot M."/>
            <person name="Omar R.F."/>
        </authorList>
    </citation>
    <scope>NUCLEOTIDE SEQUENCE [LARGE SCALE GENOMIC DNA]</scope>
    <source>
        <strain evidence="7 8">CCRI-22567</strain>
    </source>
</reference>
<evidence type="ECO:0000256" key="2">
    <source>
        <dbReference type="ARBA" id="ARBA00022475"/>
    </source>
</evidence>
<dbReference type="Proteomes" id="UP000093352">
    <property type="component" value="Unassembled WGS sequence"/>
</dbReference>
<dbReference type="GO" id="GO:0005886">
    <property type="term" value="C:plasma membrane"/>
    <property type="evidence" value="ECO:0007669"/>
    <property type="project" value="UniProtKB-ARBA"/>
</dbReference>
<keyword evidence="3 6" id="KW-0812">Transmembrane</keyword>
<evidence type="ECO:0000256" key="3">
    <source>
        <dbReference type="ARBA" id="ARBA00022692"/>
    </source>
</evidence>
<name>A0A371ILZ7_9FIRM</name>
<comment type="subcellular location">
    <subcellularLocation>
        <location evidence="1">Membrane</location>
        <topology evidence="1">Multi-pass membrane protein</topology>
    </subcellularLocation>
</comment>
<feature type="transmembrane region" description="Helical" evidence="6">
    <location>
        <begin position="60"/>
        <end position="79"/>
    </location>
</feature>
<dbReference type="Pfam" id="PF02361">
    <property type="entry name" value="CbiQ"/>
    <property type="match status" value="1"/>
</dbReference>
<accession>A0A371ILZ7</accession>
<dbReference type="RefSeq" id="WP_094754383.1">
    <property type="nucleotide sequence ID" value="NZ_MBEW02000006.1"/>
</dbReference>
<dbReference type="AlphaFoldDB" id="A0A371ILZ7"/>
<dbReference type="PANTHER" id="PTHR34857">
    <property type="entry name" value="SLL0384 PROTEIN"/>
    <property type="match status" value="1"/>
</dbReference>
<dbReference type="InterPro" id="IPR051611">
    <property type="entry name" value="ECF_transporter_component"/>
</dbReference>
<comment type="caution">
    <text evidence="7">The sequence shown here is derived from an EMBL/GenBank/DDBJ whole genome shotgun (WGS) entry which is preliminary data.</text>
</comment>
<evidence type="ECO:0000256" key="1">
    <source>
        <dbReference type="ARBA" id="ARBA00004141"/>
    </source>
</evidence>
<sequence>MTDKKMIVNLDFRTLLFLDVLIMLFMLLSGKAEVTLIAFVIAGTALMVFGLYATVIRCTIVFAVLFLYYFAITHSNGSIFQGSLLSVIGIIAFIIQRIIPFLMLAIAIKERKNISEITTALGRCRLPKGVIISMTVMLRYFPSMKNDFLTIIEAMKLKGIDTSWRGILFHPLRMLEYVIVPMLFRSLRTSEELSCAALVKGIENQGQRSSYFDVKVKGIDVIFSSSAFVMLLMSVKLHLF</sequence>
<protein>
    <submittedName>
        <fullName evidence="7">Energy-coupling factor transporter transmembrane protein EcfT</fullName>
    </submittedName>
</protein>
<keyword evidence="4 6" id="KW-1133">Transmembrane helix</keyword>
<proteinExistence type="predicted"/>
<feature type="transmembrane region" description="Helical" evidence="6">
    <location>
        <begin position="85"/>
        <end position="108"/>
    </location>
</feature>
<dbReference type="CDD" id="cd16914">
    <property type="entry name" value="EcfT"/>
    <property type="match status" value="1"/>
</dbReference>
<keyword evidence="8" id="KW-1185">Reference proteome</keyword>
<keyword evidence="2" id="KW-1003">Cell membrane</keyword>
<evidence type="ECO:0000256" key="5">
    <source>
        <dbReference type="ARBA" id="ARBA00023136"/>
    </source>
</evidence>
<dbReference type="InterPro" id="IPR003339">
    <property type="entry name" value="ABC/ECF_trnsptr_transmembrane"/>
</dbReference>
<evidence type="ECO:0000313" key="8">
    <source>
        <dbReference type="Proteomes" id="UP000093352"/>
    </source>
</evidence>